<gene>
    <name evidence="3" type="ORF">H4P12_17535</name>
</gene>
<feature type="coiled-coil region" evidence="1">
    <location>
        <begin position="135"/>
        <end position="231"/>
    </location>
</feature>
<feature type="transmembrane region" description="Helical" evidence="2">
    <location>
        <begin position="43"/>
        <end position="61"/>
    </location>
</feature>
<keyword evidence="2" id="KW-1133">Transmembrane helix</keyword>
<dbReference type="Proteomes" id="UP000608594">
    <property type="component" value="Unassembled WGS sequence"/>
</dbReference>
<organism evidence="3 4">
    <name type="scientific">Paracoccus amoyensis</name>
    <dbReference type="NCBI Taxonomy" id="2760093"/>
    <lineage>
        <taxon>Bacteria</taxon>
        <taxon>Pseudomonadati</taxon>
        <taxon>Pseudomonadota</taxon>
        <taxon>Alphaproteobacteria</taxon>
        <taxon>Rhodobacterales</taxon>
        <taxon>Paracoccaceae</taxon>
        <taxon>Paracoccus</taxon>
    </lineage>
</organism>
<keyword evidence="1" id="KW-0175">Coiled coil</keyword>
<dbReference type="SUPFAM" id="SSF111369">
    <property type="entry name" value="HlyD-like secretion proteins"/>
    <property type="match status" value="1"/>
</dbReference>
<dbReference type="PANTHER" id="PTHR30367">
    <property type="entry name" value="P-HYDROXYBENZOIC ACID EFFLUX PUMP SUBUNIT AAEA-RELATED"/>
    <property type="match status" value="1"/>
</dbReference>
<evidence type="ECO:0000313" key="3">
    <source>
        <dbReference type="EMBL" id="MBC9248468.1"/>
    </source>
</evidence>
<evidence type="ECO:0000256" key="1">
    <source>
        <dbReference type="SAM" id="Coils"/>
    </source>
</evidence>
<name>A0A926JEN9_9RHOB</name>
<sequence>MLEALLCSLVTILPDYLYRRFVQGKRFGKEINLYSVWFELRYGIVACVILTLSLITMIFYYHPSTSNVTAAYRTVAVIPEIRGRVEEVYVEPFQKVKAGDPLFKLDSSAQEAAVDTARKRVAEVDASFTVAQSELVTADAQIAQVETALQQAQEDLDTQVALREQNPNVVAAREIARLENVVEGQQAELAAAAASKQTLVTQIETLLPAQKASAEAQMVQARDNLEKTLVTAGIDGTLQQFALRVGEVINPFMRPAGVLIPDGAGEERLFAGFGQIETDVLKVGMIGEVSCIARPFTIIPMVVTEVQDVIATGQVRASDQLVDTQQLMTPGTITVVMEPLFPGQYGKILPGSNCTANVYTSTHDQIEQGDVGFFKGLFLHAVEATGLVHAMILRMQTVMAPVKILVLSGGH</sequence>
<dbReference type="RefSeq" id="WP_187794930.1">
    <property type="nucleotide sequence ID" value="NZ_JACOQL010000007.1"/>
</dbReference>
<keyword evidence="4" id="KW-1185">Reference proteome</keyword>
<dbReference type="InterPro" id="IPR050393">
    <property type="entry name" value="MFP_Efflux_Pump"/>
</dbReference>
<dbReference type="EMBL" id="JACOQL010000007">
    <property type="protein sequence ID" value="MBC9248468.1"/>
    <property type="molecule type" value="Genomic_DNA"/>
</dbReference>
<dbReference type="Gene3D" id="1.10.287.470">
    <property type="entry name" value="Helix hairpin bin"/>
    <property type="match status" value="1"/>
</dbReference>
<comment type="caution">
    <text evidence="3">The sequence shown here is derived from an EMBL/GenBank/DDBJ whole genome shotgun (WGS) entry which is preliminary data.</text>
</comment>
<protein>
    <submittedName>
        <fullName evidence="3">HlyD family secretion protein</fullName>
    </submittedName>
</protein>
<evidence type="ECO:0000256" key="2">
    <source>
        <dbReference type="SAM" id="Phobius"/>
    </source>
</evidence>
<dbReference type="AlphaFoldDB" id="A0A926JEN9"/>
<keyword evidence="2" id="KW-0812">Transmembrane</keyword>
<evidence type="ECO:0000313" key="4">
    <source>
        <dbReference type="Proteomes" id="UP000608594"/>
    </source>
</evidence>
<dbReference type="Gene3D" id="2.40.50.100">
    <property type="match status" value="1"/>
</dbReference>
<dbReference type="PANTHER" id="PTHR30367:SF12">
    <property type="entry name" value="P-HYDROXYBENZOIC ACID EFFLUX PUMP SUBUNIT AAEA"/>
    <property type="match status" value="1"/>
</dbReference>
<keyword evidence="2" id="KW-0472">Membrane</keyword>
<accession>A0A926JEN9</accession>
<proteinExistence type="predicted"/>
<reference evidence="3" key="1">
    <citation type="submission" date="2020-08" db="EMBL/GenBank/DDBJ databases">
        <title>Paracoccus amoyensis sp. nov., isolated from the surface seawater at coast of Xiamen, Fujian.</title>
        <authorList>
            <person name="Lyu L."/>
        </authorList>
    </citation>
    <scope>NUCLEOTIDE SEQUENCE</scope>
    <source>
        <strain evidence="3">11-3</strain>
    </source>
</reference>